<evidence type="ECO:0000313" key="8">
    <source>
        <dbReference type="EMBL" id="MCD7472418.1"/>
    </source>
</evidence>
<dbReference type="SMART" id="SM00365">
    <property type="entry name" value="LRR_SD22"/>
    <property type="match status" value="2"/>
</dbReference>
<keyword evidence="3" id="KW-0732">Signal</keyword>
<evidence type="ECO:0000256" key="3">
    <source>
        <dbReference type="ARBA" id="ARBA00022729"/>
    </source>
</evidence>
<dbReference type="PRINTS" id="PR00019">
    <property type="entry name" value="LEURICHRPT"/>
</dbReference>
<evidence type="ECO:0000256" key="7">
    <source>
        <dbReference type="SAM" id="Phobius"/>
    </source>
</evidence>
<gene>
    <name evidence="8" type="ORF">HAX54_013652</name>
</gene>
<protein>
    <submittedName>
        <fullName evidence="8">Uncharacterized protein</fullName>
    </submittedName>
</protein>
<keyword evidence="5 7" id="KW-0472">Membrane</keyword>
<keyword evidence="9" id="KW-1185">Reference proteome</keyword>
<evidence type="ECO:0000256" key="2">
    <source>
        <dbReference type="ARBA" id="ARBA00022692"/>
    </source>
</evidence>
<dbReference type="InterPro" id="IPR046956">
    <property type="entry name" value="RLP23-like"/>
</dbReference>
<dbReference type="PANTHER" id="PTHR48063:SF35">
    <property type="entry name" value="RECEPTOR-LIKE PROTEIN 12"/>
    <property type="match status" value="1"/>
</dbReference>
<keyword evidence="2 7" id="KW-0812">Transmembrane</keyword>
<keyword evidence="4 7" id="KW-1133">Transmembrane helix</keyword>
<dbReference type="Pfam" id="PF13855">
    <property type="entry name" value="LRR_8"/>
    <property type="match status" value="1"/>
</dbReference>
<dbReference type="Gene3D" id="3.80.10.10">
    <property type="entry name" value="Ribonuclease Inhibitor"/>
    <property type="match status" value="1"/>
</dbReference>
<evidence type="ECO:0000256" key="1">
    <source>
        <dbReference type="ARBA" id="ARBA00004479"/>
    </source>
</evidence>
<dbReference type="PANTHER" id="PTHR48063">
    <property type="entry name" value="LRR RECEPTOR-LIKE KINASE"/>
    <property type="match status" value="1"/>
</dbReference>
<organism evidence="8 9">
    <name type="scientific">Datura stramonium</name>
    <name type="common">Jimsonweed</name>
    <name type="synonym">Common thornapple</name>
    <dbReference type="NCBI Taxonomy" id="4076"/>
    <lineage>
        <taxon>Eukaryota</taxon>
        <taxon>Viridiplantae</taxon>
        <taxon>Streptophyta</taxon>
        <taxon>Embryophyta</taxon>
        <taxon>Tracheophyta</taxon>
        <taxon>Spermatophyta</taxon>
        <taxon>Magnoliopsida</taxon>
        <taxon>eudicotyledons</taxon>
        <taxon>Gunneridae</taxon>
        <taxon>Pentapetalae</taxon>
        <taxon>asterids</taxon>
        <taxon>lamiids</taxon>
        <taxon>Solanales</taxon>
        <taxon>Solanaceae</taxon>
        <taxon>Solanoideae</taxon>
        <taxon>Datureae</taxon>
        <taxon>Datura</taxon>
    </lineage>
</organism>
<dbReference type="InterPro" id="IPR001611">
    <property type="entry name" value="Leu-rich_rpt"/>
</dbReference>
<dbReference type="SUPFAM" id="SSF52047">
    <property type="entry name" value="RNI-like"/>
    <property type="match status" value="1"/>
</dbReference>
<dbReference type="Proteomes" id="UP000823775">
    <property type="component" value="Unassembled WGS sequence"/>
</dbReference>
<comment type="caution">
    <text evidence="8">The sequence shown here is derived from an EMBL/GenBank/DDBJ whole genome shotgun (WGS) entry which is preliminary data.</text>
</comment>
<dbReference type="InterPro" id="IPR032675">
    <property type="entry name" value="LRR_dom_sf"/>
</dbReference>
<evidence type="ECO:0000313" key="9">
    <source>
        <dbReference type="Proteomes" id="UP000823775"/>
    </source>
</evidence>
<comment type="subcellular location">
    <subcellularLocation>
        <location evidence="1">Membrane</location>
        <topology evidence="1">Single-pass type I membrane protein</topology>
    </subcellularLocation>
</comment>
<proteinExistence type="predicted"/>
<accession>A0ABS8TMJ6</accession>
<name>A0ABS8TMJ6_DATST</name>
<dbReference type="Pfam" id="PF00560">
    <property type="entry name" value="LRR_1"/>
    <property type="match status" value="2"/>
</dbReference>
<sequence length="522" mass="58095">MTANSSKCIQDQKMLLLLLKNNLTCDSELSPSPAKWDETIDCINPLANLKFLSVIHLDGNNLSAPLPEFFADFTNLTVLSLRSCSLIGQVPHKIFQVPTLHTIDSSDNFKLEGTLPEFPSNGSLQRLFLSYTEFSGSLPESIGNLRMLSHVSFYGCNFTATQSLASFTLIQQFQWQFTKLKMLVNLDLSHNRLSVDTDISESDIALLPKLSVLSIDCSGVNYTWPALQIIDLASNNFSGILPRILFLELEAMKVESAHSRADHLYAANRISFGDDSRAQVDIYYQDTVTITLKGQEMSVPKIWLTLNSIDFSNNSFVGGIPKTVGELKLLYLLNLSHNTLTGKIPPAIGNLKELGSLDLSSNKLNGHIPENLSGIPHLSFLNLSYNELVGMIPRGNQVQTFDNKSFMGNKGLCGFPMDKVCNNDREEVPLQPAASEDEQFFSGTDIYAGAALGFAVGMAIIFLPLLVSRGWRGCYNKLVNGLTLWIFSKVDVKKRRTNTSIAEIYWKKKARKSHRQVPNFHR</sequence>
<reference evidence="8 9" key="1">
    <citation type="journal article" date="2021" name="BMC Genomics">
        <title>Datura genome reveals duplications of psychoactive alkaloid biosynthetic genes and high mutation rate following tissue culture.</title>
        <authorList>
            <person name="Rajewski A."/>
            <person name="Carter-House D."/>
            <person name="Stajich J."/>
            <person name="Litt A."/>
        </authorList>
    </citation>
    <scope>NUCLEOTIDE SEQUENCE [LARGE SCALE GENOMIC DNA]</scope>
    <source>
        <strain evidence="8">AR-01</strain>
    </source>
</reference>
<evidence type="ECO:0000256" key="4">
    <source>
        <dbReference type="ARBA" id="ARBA00022989"/>
    </source>
</evidence>
<keyword evidence="6" id="KW-0325">Glycoprotein</keyword>
<evidence type="ECO:0000256" key="6">
    <source>
        <dbReference type="ARBA" id="ARBA00023180"/>
    </source>
</evidence>
<dbReference type="EMBL" id="JACEIK010001827">
    <property type="protein sequence ID" value="MCD7472418.1"/>
    <property type="molecule type" value="Genomic_DNA"/>
</dbReference>
<feature type="transmembrane region" description="Helical" evidence="7">
    <location>
        <begin position="446"/>
        <end position="467"/>
    </location>
</feature>
<evidence type="ECO:0000256" key="5">
    <source>
        <dbReference type="ARBA" id="ARBA00023136"/>
    </source>
</evidence>